<protein>
    <submittedName>
        <fullName evidence="1">Uncharacterized protein</fullName>
    </submittedName>
</protein>
<evidence type="ECO:0000313" key="1">
    <source>
        <dbReference type="EMBL" id="KZM89030.1"/>
    </source>
</evidence>
<gene>
    <name evidence="1" type="ORF">DCAR_026105</name>
    <name evidence="2" type="ORF">DCAR_0729985</name>
</gene>
<dbReference type="EMBL" id="LNRQ01000007">
    <property type="protein sequence ID" value="KZM89030.1"/>
    <property type="molecule type" value="Genomic_DNA"/>
</dbReference>
<reference evidence="2" key="2">
    <citation type="submission" date="2022-03" db="EMBL/GenBank/DDBJ databases">
        <title>Draft title - Genomic analysis of global carrot germplasm unveils the trajectory of domestication and the origin of high carotenoid orange carrot.</title>
        <authorList>
            <person name="Iorizzo M."/>
            <person name="Ellison S."/>
            <person name="Senalik D."/>
            <person name="Macko-Podgorni A."/>
            <person name="Grzebelus D."/>
            <person name="Bostan H."/>
            <person name="Rolling W."/>
            <person name="Curaba J."/>
            <person name="Simon P."/>
        </authorList>
    </citation>
    <scope>NUCLEOTIDE SEQUENCE</scope>
    <source>
        <tissue evidence="2">Leaf</tissue>
    </source>
</reference>
<dbReference type="EMBL" id="CP093349">
    <property type="protein sequence ID" value="WOH10516.1"/>
    <property type="molecule type" value="Genomic_DNA"/>
</dbReference>
<dbReference type="Gramene" id="KZM89030">
    <property type="protein sequence ID" value="KZM89030"/>
    <property type="gene ID" value="DCAR_026105"/>
</dbReference>
<organism evidence="1">
    <name type="scientific">Daucus carota subsp. sativus</name>
    <name type="common">Carrot</name>
    <dbReference type="NCBI Taxonomy" id="79200"/>
    <lineage>
        <taxon>Eukaryota</taxon>
        <taxon>Viridiplantae</taxon>
        <taxon>Streptophyta</taxon>
        <taxon>Embryophyta</taxon>
        <taxon>Tracheophyta</taxon>
        <taxon>Spermatophyta</taxon>
        <taxon>Magnoliopsida</taxon>
        <taxon>eudicotyledons</taxon>
        <taxon>Gunneridae</taxon>
        <taxon>Pentapetalae</taxon>
        <taxon>asterids</taxon>
        <taxon>campanulids</taxon>
        <taxon>Apiales</taxon>
        <taxon>Apiaceae</taxon>
        <taxon>Apioideae</taxon>
        <taxon>Scandiceae</taxon>
        <taxon>Daucinae</taxon>
        <taxon>Daucus</taxon>
        <taxon>Daucus sect. Daucus</taxon>
    </lineage>
</organism>
<reference evidence="1" key="1">
    <citation type="journal article" date="2016" name="Nat. Genet.">
        <title>A high-quality carrot genome assembly provides new insights into carotenoid accumulation and asterid genome evolution.</title>
        <authorList>
            <person name="Iorizzo M."/>
            <person name="Ellison S."/>
            <person name="Senalik D."/>
            <person name="Zeng P."/>
            <person name="Satapoomin P."/>
            <person name="Huang J."/>
            <person name="Bowman M."/>
            <person name="Iovene M."/>
            <person name="Sanseverino W."/>
            <person name="Cavagnaro P."/>
            <person name="Yildiz M."/>
            <person name="Macko-Podgorni A."/>
            <person name="Moranska E."/>
            <person name="Grzebelus E."/>
            <person name="Grzebelus D."/>
            <person name="Ashrafi H."/>
            <person name="Zheng Z."/>
            <person name="Cheng S."/>
            <person name="Spooner D."/>
            <person name="Van Deynze A."/>
            <person name="Simon P."/>
        </authorList>
    </citation>
    <scope>NUCLEOTIDE SEQUENCE [LARGE SCALE GENOMIC DNA]</scope>
    <source>
        <tissue evidence="1">Leaf</tissue>
    </source>
</reference>
<accession>A0A161ZR80</accession>
<evidence type="ECO:0000313" key="2">
    <source>
        <dbReference type="EMBL" id="WOH10516.1"/>
    </source>
</evidence>
<evidence type="ECO:0000313" key="3">
    <source>
        <dbReference type="Proteomes" id="UP000077755"/>
    </source>
</evidence>
<name>A0A161ZR80_DAUCS</name>
<dbReference type="AlphaFoldDB" id="A0A161ZR80"/>
<dbReference type="Proteomes" id="UP000077755">
    <property type="component" value="Chromosome 7"/>
</dbReference>
<sequence length="60" mass="7020">MIWGRHGKLTKSNIIPGRNSAKRPLCPFSASEELTGHHYLRRLRKSPASHIYITPQYYHF</sequence>
<keyword evidence="3" id="KW-1185">Reference proteome</keyword>
<proteinExistence type="predicted"/>